<evidence type="ECO:0000256" key="1">
    <source>
        <dbReference type="SAM" id="MobiDB-lite"/>
    </source>
</evidence>
<reference evidence="2 3" key="1">
    <citation type="submission" date="2019-05" db="EMBL/GenBank/DDBJ databases">
        <title>Another draft genome of Portunus trituberculatus and its Hox gene families provides insights of decapod evolution.</title>
        <authorList>
            <person name="Jeong J.-H."/>
            <person name="Song I."/>
            <person name="Kim S."/>
            <person name="Choi T."/>
            <person name="Kim D."/>
            <person name="Ryu S."/>
            <person name="Kim W."/>
        </authorList>
    </citation>
    <scope>NUCLEOTIDE SEQUENCE [LARGE SCALE GENOMIC DNA]</scope>
    <source>
        <tissue evidence="2">Muscle</tissue>
    </source>
</reference>
<evidence type="ECO:0000313" key="3">
    <source>
        <dbReference type="Proteomes" id="UP000324222"/>
    </source>
</evidence>
<feature type="region of interest" description="Disordered" evidence="1">
    <location>
        <begin position="51"/>
        <end position="84"/>
    </location>
</feature>
<gene>
    <name evidence="2" type="ORF">E2C01_083989</name>
</gene>
<dbReference type="AlphaFoldDB" id="A0A5B7IU46"/>
<comment type="caution">
    <text evidence="2">The sequence shown here is derived from an EMBL/GenBank/DDBJ whole genome shotgun (WGS) entry which is preliminary data.</text>
</comment>
<dbReference type="EMBL" id="VSRR010079787">
    <property type="protein sequence ID" value="MPC89061.1"/>
    <property type="molecule type" value="Genomic_DNA"/>
</dbReference>
<organism evidence="2 3">
    <name type="scientific">Portunus trituberculatus</name>
    <name type="common">Swimming crab</name>
    <name type="synonym">Neptunus trituberculatus</name>
    <dbReference type="NCBI Taxonomy" id="210409"/>
    <lineage>
        <taxon>Eukaryota</taxon>
        <taxon>Metazoa</taxon>
        <taxon>Ecdysozoa</taxon>
        <taxon>Arthropoda</taxon>
        <taxon>Crustacea</taxon>
        <taxon>Multicrustacea</taxon>
        <taxon>Malacostraca</taxon>
        <taxon>Eumalacostraca</taxon>
        <taxon>Eucarida</taxon>
        <taxon>Decapoda</taxon>
        <taxon>Pleocyemata</taxon>
        <taxon>Brachyura</taxon>
        <taxon>Eubrachyura</taxon>
        <taxon>Portunoidea</taxon>
        <taxon>Portunidae</taxon>
        <taxon>Portuninae</taxon>
        <taxon>Portunus</taxon>
    </lineage>
</organism>
<proteinExistence type="predicted"/>
<name>A0A5B7IU46_PORTR</name>
<sequence>MSTLNLMSTSCLHYYAYSLLTAILPPPPPPSPRPSLLTTTLTCLHLRRIHKAPSPPSHQSLPSWSQHFKATSTTSPPLLPPSPPLPSSQLLSLPLLIPCLHSPNPPPPPPFPRSPPLYVSMSSSTSPFTPHLQVYNIIISTEASHHCHHHHYHH</sequence>
<dbReference type="Proteomes" id="UP000324222">
    <property type="component" value="Unassembled WGS sequence"/>
</dbReference>
<feature type="compositionally biased region" description="Polar residues" evidence="1">
    <location>
        <begin position="57"/>
        <end position="74"/>
    </location>
</feature>
<protein>
    <submittedName>
        <fullName evidence="2">Uncharacterized protein</fullName>
    </submittedName>
</protein>
<keyword evidence="3" id="KW-1185">Reference proteome</keyword>
<accession>A0A5B7IU46</accession>
<evidence type="ECO:0000313" key="2">
    <source>
        <dbReference type="EMBL" id="MPC89061.1"/>
    </source>
</evidence>